<protein>
    <submittedName>
        <fullName evidence="3">Putative vacuolar protein sorting-associated protein 13e</fullName>
    </submittedName>
</protein>
<evidence type="ECO:0000313" key="4">
    <source>
        <dbReference type="Proteomes" id="UP000653305"/>
    </source>
</evidence>
<dbReference type="InterPro" id="IPR009543">
    <property type="entry name" value="VPS13_VAB"/>
</dbReference>
<gene>
    <name evidence="3" type="ORF">PHJA_002461100</name>
</gene>
<name>A0A830CY21_9LAMI</name>
<sequence>MNERKQQIISKTSNGPLLELLVRNSIVCSTVTEDGIDGSVECELQMNYYSIDKVLWEPFMEPWKMQLRMSRKQDERALFSGAIMTDINLESKTHLNLNLNESIIEVFSRTIEMIGDAWSLLGMVESSDLSNSQIAQIPETRRYAPYMLQNLTTLPLVFCVCQRRFGRDDLDVSPSKGVLQPGSSTLVHINESPEELLFRYRPMKSSDSLNDNQLLEATHRHVTFQLEGTSVPSALISMDLVGRRYFEVEFSQSSHVSEVQSDSNSMKRNEKVEGDGGTDAVRGFAIPVVIDVSVVVLNSTSVLIEVRFDIPFGVAPKILGPIYPGQEFPLPLHLAEAGCIRWRPLGDSHLWSEAYNMSSIISKDVKIGFLRSFVCYPSHPSSEAFRCCITVNNQCLPPVGRAIRVNSSIDVESAKHTMNFHIQSSNNLEIPRNRFLYQVETSFYHIDSSHDLSITFQMHGFRPSTLKYPRAESFSGKAKFSGTKFSLSEIIRFDSESSDGPLYVTMEKVMDAVSGAREIFISVPFLLYNCTGFSLVLSNSVNEMKGYSCIIPSSYNLDEQNVFVEKKDGLGLIYSDQNFPATGSSSETNLSSSNFVQSGNRKVTACLFSPDPHSYTGEAMVKLSRYLPSIIENFPKRAWSAPFSLVPPTGSTSVLVPQPSIAAGYVLSVSAMAAPFSGRTKIITFQPRFVIANACTKNLCYKQKGTDSPFVLGAGRHSYIQWMDTTRELLLSVRFDEPGWEWSGCFLPEQLGDTQVKVRNYMTAAVNMMRVEVRSADVSVGEGKIVGSTSGNSGTNLILLSVDDTGFMPYRIDNHSRERLRIYQPKCESFETVIHPYTSSHYAWDEPCYPHRLVVEVPGERILGSYAIDDASAHSLVCLPATSEKPERNLLISVHSEGAIKVLSIIDSSYHVLDDLKSLHVPQLRDKGRQTQKFESFLDYKERFSIDIPFLGVSLMNSRPEELLFACAKNMKVNFVQSLDQQQFSLLIASLQIDNQLRTTPYPVILSFNRGNKGNLVNQMKFKDNSAKPNGGDASQIASSDLHEPVFSLAVAKWRNDDTSLVSFESISLRIGDFYLEIEQEIVLRLFEFFKSASSRLQSRAFQHVDSMQNLLFSDSEFSGETSINVQYSARLDEKHPNCTDNTLLSEDYKRSCLLPHIVPIGAPWQQIHLTAQKQKKIYVELFDMGPIKVTLSFSSSPWILRNGVLTSGESIIHRGLMALADVEGAKIHFKQLVLSHQIASWESIQEILVTHYILQFLHEMYKLFTRNIAVQVFGSAGVIGNPVGFARSLGLGIKEFFSLPIWSGYQSPSGLITGMAQGTTSLLSNTVYAISDATTQFSKAAHKGIVAFTFDDQTATMIERQPKGVINEFLEGLTGLLQSPIKGAEKHGLPGVLSGIAMGVTGLVARPAASILEVTGKTAQSIRNRSRIQQMGYRCFRVRLPRPLSAESPLKPYSWDEAVGSYLLTKLKEYEDEPALVMCKALKQRGEYVLITRSLILVVSCSSLKDLGEPDFQGVPADPNWAVKSEIGMETVILADSDGEVVHIVGSGSDTLSRQRHGWNNYRTPLPLVQTNLELSCADEADELLRVVRCLMETGKEQGSGSLYILHQTNVK</sequence>
<accession>A0A830CY21</accession>
<dbReference type="Pfam" id="PF25037">
    <property type="entry name" value="VPS13_C"/>
    <property type="match status" value="1"/>
</dbReference>
<dbReference type="OrthoDB" id="428159at2759"/>
<reference evidence="3" key="1">
    <citation type="submission" date="2020-07" db="EMBL/GenBank/DDBJ databases">
        <title>Ethylene signaling mediates host invasion by parasitic plants.</title>
        <authorList>
            <person name="Yoshida S."/>
        </authorList>
    </citation>
    <scope>NUCLEOTIDE SEQUENCE</scope>
    <source>
        <strain evidence="3">Okayama</strain>
    </source>
</reference>
<dbReference type="PANTHER" id="PTHR16166:SF143">
    <property type="entry name" value="PROTEIN SORTING-ASSOCIATED PROTEIN, PUTATIVE (DUF1162)-RELATED"/>
    <property type="match status" value="1"/>
</dbReference>
<dbReference type="Pfam" id="PF25036">
    <property type="entry name" value="VPS13_VAB"/>
    <property type="match status" value="1"/>
</dbReference>
<feature type="domain" description="Intermembrane lipid transfer protein VPS13-like C-terminal" evidence="2">
    <location>
        <begin position="1439"/>
        <end position="1505"/>
    </location>
</feature>
<dbReference type="GO" id="GO:0006623">
    <property type="term" value="P:protein targeting to vacuole"/>
    <property type="evidence" value="ECO:0007669"/>
    <property type="project" value="TreeGrafter"/>
</dbReference>
<dbReference type="GO" id="GO:0045053">
    <property type="term" value="P:protein retention in Golgi apparatus"/>
    <property type="evidence" value="ECO:0007669"/>
    <property type="project" value="TreeGrafter"/>
</dbReference>
<keyword evidence="4" id="KW-1185">Reference proteome</keyword>
<dbReference type="PANTHER" id="PTHR16166">
    <property type="entry name" value="VACUOLAR PROTEIN SORTING-ASSOCIATED PROTEIN VPS13"/>
    <property type="match status" value="1"/>
</dbReference>
<feature type="domain" description="Vacuolar protein sorting-associated protein 13 VPS13 adaptor binding" evidence="1">
    <location>
        <begin position="586"/>
        <end position="848"/>
    </location>
</feature>
<comment type="caution">
    <text evidence="3">The sequence shown here is derived from an EMBL/GenBank/DDBJ whole genome shotgun (WGS) entry which is preliminary data.</text>
</comment>
<proteinExistence type="predicted"/>
<evidence type="ECO:0000259" key="1">
    <source>
        <dbReference type="Pfam" id="PF25036"/>
    </source>
</evidence>
<dbReference type="EMBL" id="BMAC01000806">
    <property type="protein sequence ID" value="GFQ03173.1"/>
    <property type="molecule type" value="Genomic_DNA"/>
</dbReference>
<evidence type="ECO:0000259" key="2">
    <source>
        <dbReference type="Pfam" id="PF25037"/>
    </source>
</evidence>
<evidence type="ECO:0000313" key="3">
    <source>
        <dbReference type="EMBL" id="GFQ03173.1"/>
    </source>
</evidence>
<organism evidence="3 4">
    <name type="scientific">Phtheirospermum japonicum</name>
    <dbReference type="NCBI Taxonomy" id="374723"/>
    <lineage>
        <taxon>Eukaryota</taxon>
        <taxon>Viridiplantae</taxon>
        <taxon>Streptophyta</taxon>
        <taxon>Embryophyta</taxon>
        <taxon>Tracheophyta</taxon>
        <taxon>Spermatophyta</taxon>
        <taxon>Magnoliopsida</taxon>
        <taxon>eudicotyledons</taxon>
        <taxon>Gunneridae</taxon>
        <taxon>Pentapetalae</taxon>
        <taxon>asterids</taxon>
        <taxon>lamiids</taxon>
        <taxon>Lamiales</taxon>
        <taxon>Orobanchaceae</taxon>
        <taxon>Orobanchaceae incertae sedis</taxon>
        <taxon>Phtheirospermum</taxon>
    </lineage>
</organism>
<dbReference type="InterPro" id="IPR056748">
    <property type="entry name" value="VPS13-like_C"/>
</dbReference>
<dbReference type="Proteomes" id="UP000653305">
    <property type="component" value="Unassembled WGS sequence"/>
</dbReference>
<dbReference type="InterPro" id="IPR026847">
    <property type="entry name" value="VPS13"/>
</dbReference>